<evidence type="ECO:0000313" key="1">
    <source>
        <dbReference type="EMBL" id="SVE50361.1"/>
    </source>
</evidence>
<organism evidence="1">
    <name type="scientific">marine metagenome</name>
    <dbReference type="NCBI Taxonomy" id="408172"/>
    <lineage>
        <taxon>unclassified sequences</taxon>
        <taxon>metagenomes</taxon>
        <taxon>ecological metagenomes</taxon>
    </lineage>
</organism>
<dbReference type="EMBL" id="UINC01221854">
    <property type="protein sequence ID" value="SVE50361.1"/>
    <property type="molecule type" value="Genomic_DNA"/>
</dbReference>
<accession>A0A383E0Y2</accession>
<dbReference type="SUPFAM" id="SSF49464">
    <property type="entry name" value="Carboxypeptidase regulatory domain-like"/>
    <property type="match status" value="1"/>
</dbReference>
<sequence length="89" mass="9142">MKIISPNLKYKKFVSILVLMSFISAGTVGKITGKIVDKSTGDGLAGANVVIDGTGLGASASEDGTYFIINVPAGSYSITASYIGYESVT</sequence>
<protein>
    <recommendedName>
        <fullName evidence="2">TonB-dependent receptor plug domain-containing protein</fullName>
    </recommendedName>
</protein>
<proteinExistence type="predicted"/>
<name>A0A383E0Y2_9ZZZZ</name>
<feature type="non-terminal residue" evidence="1">
    <location>
        <position position="89"/>
    </location>
</feature>
<dbReference type="InterPro" id="IPR008969">
    <property type="entry name" value="CarboxyPept-like_regulatory"/>
</dbReference>
<dbReference type="Gene3D" id="2.60.40.1120">
    <property type="entry name" value="Carboxypeptidase-like, regulatory domain"/>
    <property type="match status" value="1"/>
</dbReference>
<gene>
    <name evidence="1" type="ORF">METZ01_LOCUS503215</name>
</gene>
<dbReference type="AlphaFoldDB" id="A0A383E0Y2"/>
<evidence type="ECO:0008006" key="2">
    <source>
        <dbReference type="Google" id="ProtNLM"/>
    </source>
</evidence>
<dbReference type="Pfam" id="PF13715">
    <property type="entry name" value="CarbopepD_reg_2"/>
    <property type="match status" value="1"/>
</dbReference>
<reference evidence="1" key="1">
    <citation type="submission" date="2018-05" db="EMBL/GenBank/DDBJ databases">
        <authorList>
            <person name="Lanie J.A."/>
            <person name="Ng W.-L."/>
            <person name="Kazmierczak K.M."/>
            <person name="Andrzejewski T.M."/>
            <person name="Davidsen T.M."/>
            <person name="Wayne K.J."/>
            <person name="Tettelin H."/>
            <person name="Glass J.I."/>
            <person name="Rusch D."/>
            <person name="Podicherti R."/>
            <person name="Tsui H.-C.T."/>
            <person name="Winkler M.E."/>
        </authorList>
    </citation>
    <scope>NUCLEOTIDE SEQUENCE</scope>
</reference>